<name>A0AAW4NUD7_9BACT</name>
<proteinExistence type="predicted"/>
<reference evidence="2" key="1">
    <citation type="submission" date="2021-07" db="EMBL/GenBank/DDBJ databases">
        <title>Genomic diversity and antimicrobial resistance of Prevotella spp. isolated from chronic lung disease airways.</title>
        <authorList>
            <person name="Webb K.A."/>
            <person name="Olagoke O.S."/>
            <person name="Baird T."/>
            <person name="Neill J."/>
            <person name="Pham A."/>
            <person name="Wells T.J."/>
            <person name="Ramsay K.A."/>
            <person name="Bell S.C."/>
            <person name="Sarovich D.S."/>
            <person name="Price E.P."/>
        </authorList>
    </citation>
    <scope>NUCLEOTIDE SEQUENCE</scope>
    <source>
        <strain evidence="2">SCHI0047.S.3</strain>
    </source>
</reference>
<dbReference type="CDD" id="cd00761">
    <property type="entry name" value="Glyco_tranf_GTA_type"/>
    <property type="match status" value="1"/>
</dbReference>
<protein>
    <submittedName>
        <fullName evidence="2">Glycosyltransferase family 2 protein</fullName>
    </submittedName>
</protein>
<dbReference type="Proteomes" id="UP001196873">
    <property type="component" value="Unassembled WGS sequence"/>
</dbReference>
<evidence type="ECO:0000313" key="3">
    <source>
        <dbReference type="Proteomes" id="UP001196873"/>
    </source>
</evidence>
<dbReference type="PANTHER" id="PTHR22916:SF3">
    <property type="entry name" value="UDP-GLCNAC:BETAGAL BETA-1,3-N-ACETYLGLUCOSAMINYLTRANSFERASE-LIKE PROTEIN 1"/>
    <property type="match status" value="1"/>
</dbReference>
<accession>A0AAW4NUD7</accession>
<sequence length="326" mass="38077">MPYPTETQYLEHHPLVSFIITAYNIEASLLRSCIESILRLSLNPENREIIVIDDGSETPAITSLLDVCDNLIYVRQRNQGLSVARNRGIDIAQGDFIQFIDGDDSLLQFTYEHCLDIVRFHNPDMVIFEASTKPSVDITEEIAGPFEGTSYMEEHNIRGSVCCYLFKKDILRGLRFRPTLTYYAEDEEFTAQLMLNAKRLFVTPAKSYFYRQHKHSIMHRKGKRDVIQRLENTESVIFYLQSRLQTLPQSKQMALQRRIAQLTMDYLYNTARLTHCLSKLDETCERLHEHGLFPLPNKDYTSKYRLFQKLSKHRWGRRIIIAATLI</sequence>
<feature type="domain" description="Glycosyltransferase 2-like" evidence="1">
    <location>
        <begin position="17"/>
        <end position="129"/>
    </location>
</feature>
<dbReference type="GO" id="GO:0016758">
    <property type="term" value="F:hexosyltransferase activity"/>
    <property type="evidence" value="ECO:0007669"/>
    <property type="project" value="UniProtKB-ARBA"/>
</dbReference>
<dbReference type="EMBL" id="JAHXRF010000021">
    <property type="protein sequence ID" value="MBW4866778.1"/>
    <property type="molecule type" value="Genomic_DNA"/>
</dbReference>
<evidence type="ECO:0000259" key="1">
    <source>
        <dbReference type="Pfam" id="PF00535"/>
    </source>
</evidence>
<dbReference type="RefSeq" id="WP_219428266.1">
    <property type="nucleotide sequence ID" value="NZ_JAHXRD010000020.1"/>
</dbReference>
<dbReference type="Pfam" id="PF00535">
    <property type="entry name" value="Glycos_transf_2"/>
    <property type="match status" value="1"/>
</dbReference>
<dbReference type="PANTHER" id="PTHR22916">
    <property type="entry name" value="GLYCOSYLTRANSFERASE"/>
    <property type="match status" value="1"/>
</dbReference>
<evidence type="ECO:0000313" key="2">
    <source>
        <dbReference type="EMBL" id="MBW4866778.1"/>
    </source>
</evidence>
<organism evidence="2 3">
    <name type="scientific">Segatella salivae</name>
    <dbReference type="NCBI Taxonomy" id="228604"/>
    <lineage>
        <taxon>Bacteria</taxon>
        <taxon>Pseudomonadati</taxon>
        <taxon>Bacteroidota</taxon>
        <taxon>Bacteroidia</taxon>
        <taxon>Bacteroidales</taxon>
        <taxon>Prevotellaceae</taxon>
        <taxon>Segatella</taxon>
    </lineage>
</organism>
<dbReference type="InterPro" id="IPR001173">
    <property type="entry name" value="Glyco_trans_2-like"/>
</dbReference>
<comment type="caution">
    <text evidence="2">The sequence shown here is derived from an EMBL/GenBank/DDBJ whole genome shotgun (WGS) entry which is preliminary data.</text>
</comment>
<gene>
    <name evidence="2" type="ORF">KZY68_12370</name>
</gene>
<dbReference type="AlphaFoldDB" id="A0AAW4NUD7"/>